<dbReference type="GO" id="GO:0005524">
    <property type="term" value="F:ATP binding"/>
    <property type="evidence" value="ECO:0007669"/>
    <property type="project" value="UniProtKB-KW"/>
</dbReference>
<evidence type="ECO:0000313" key="8">
    <source>
        <dbReference type="Proteomes" id="UP000241394"/>
    </source>
</evidence>
<dbReference type="InterPro" id="IPR002182">
    <property type="entry name" value="NB-ARC"/>
</dbReference>
<proteinExistence type="inferred from homology"/>
<dbReference type="PANTHER" id="PTHR33463">
    <property type="entry name" value="NB-ARC DOMAIN-CONTAINING PROTEIN-RELATED"/>
    <property type="match status" value="1"/>
</dbReference>
<dbReference type="PANTHER" id="PTHR33463:SF198">
    <property type="entry name" value="RPP4C3"/>
    <property type="match status" value="1"/>
</dbReference>
<evidence type="ECO:0000256" key="3">
    <source>
        <dbReference type="ARBA" id="ARBA00022737"/>
    </source>
</evidence>
<comment type="similarity">
    <text evidence="1">Belongs to the disease resistance NB-LRR family.</text>
</comment>
<name>A0A2R6RTW2_ACTCC</name>
<dbReference type="SUPFAM" id="SSF52540">
    <property type="entry name" value="P-loop containing nucleoside triphosphate hydrolases"/>
    <property type="match status" value="1"/>
</dbReference>
<reference evidence="8" key="2">
    <citation type="journal article" date="2018" name="BMC Genomics">
        <title>A manually annotated Actinidia chinensis var. chinensis (kiwifruit) genome highlights the challenges associated with draft genomes and gene prediction in plants.</title>
        <authorList>
            <person name="Pilkington S.M."/>
            <person name="Crowhurst R."/>
            <person name="Hilario E."/>
            <person name="Nardozza S."/>
            <person name="Fraser L."/>
            <person name="Peng Y."/>
            <person name="Gunaseelan K."/>
            <person name="Simpson R."/>
            <person name="Tahir J."/>
            <person name="Deroles S.C."/>
            <person name="Templeton K."/>
            <person name="Luo Z."/>
            <person name="Davy M."/>
            <person name="Cheng C."/>
            <person name="McNeilage M."/>
            <person name="Scaglione D."/>
            <person name="Liu Y."/>
            <person name="Zhang Q."/>
            <person name="Datson P."/>
            <person name="De Silva N."/>
            <person name="Gardiner S.E."/>
            <person name="Bassett H."/>
            <person name="Chagne D."/>
            <person name="McCallum J."/>
            <person name="Dzierzon H."/>
            <person name="Deng C."/>
            <person name="Wang Y.Y."/>
            <person name="Barron L."/>
            <person name="Manako K."/>
            <person name="Bowen J."/>
            <person name="Foster T.M."/>
            <person name="Erridge Z.A."/>
            <person name="Tiffin H."/>
            <person name="Waite C.N."/>
            <person name="Davies K.M."/>
            <person name="Grierson E.P."/>
            <person name="Laing W.A."/>
            <person name="Kirk R."/>
            <person name="Chen X."/>
            <person name="Wood M."/>
            <person name="Montefiori M."/>
            <person name="Brummell D.A."/>
            <person name="Schwinn K.E."/>
            <person name="Catanach A."/>
            <person name="Fullerton C."/>
            <person name="Li D."/>
            <person name="Meiyalaghan S."/>
            <person name="Nieuwenhuizen N."/>
            <person name="Read N."/>
            <person name="Prakash R."/>
            <person name="Hunter D."/>
            <person name="Zhang H."/>
            <person name="McKenzie M."/>
            <person name="Knabel M."/>
            <person name="Harris A."/>
            <person name="Allan A.C."/>
            <person name="Gleave A."/>
            <person name="Chen A."/>
            <person name="Janssen B.J."/>
            <person name="Plunkett B."/>
            <person name="Ampomah-Dwamena C."/>
            <person name="Voogd C."/>
            <person name="Leif D."/>
            <person name="Lafferty D."/>
            <person name="Souleyre E.J.F."/>
            <person name="Varkonyi-Gasic E."/>
            <person name="Gambi F."/>
            <person name="Hanley J."/>
            <person name="Yao J.L."/>
            <person name="Cheung J."/>
            <person name="David K.M."/>
            <person name="Warren B."/>
            <person name="Marsh K."/>
            <person name="Snowden K.C."/>
            <person name="Lin-Wang K."/>
            <person name="Brian L."/>
            <person name="Martinez-Sanchez M."/>
            <person name="Wang M."/>
            <person name="Ileperuma N."/>
            <person name="Macnee N."/>
            <person name="Campin R."/>
            <person name="McAtee P."/>
            <person name="Drummond R.S.M."/>
            <person name="Espley R.V."/>
            <person name="Ireland H.S."/>
            <person name="Wu R."/>
            <person name="Atkinson R.G."/>
            <person name="Karunairetnam S."/>
            <person name="Bulley S."/>
            <person name="Chunkath S."/>
            <person name="Hanley Z."/>
            <person name="Storey R."/>
            <person name="Thrimawithana A.H."/>
            <person name="Thomson S."/>
            <person name="David C."/>
            <person name="Testolin R."/>
            <person name="Huang H."/>
            <person name="Hellens R.P."/>
            <person name="Schaffer R.J."/>
        </authorList>
    </citation>
    <scope>NUCLEOTIDE SEQUENCE [LARGE SCALE GENOMIC DNA]</scope>
    <source>
        <strain evidence="8">cv. Red5</strain>
    </source>
</reference>
<organism evidence="7 8">
    <name type="scientific">Actinidia chinensis var. chinensis</name>
    <name type="common">Chinese soft-hair kiwi</name>
    <dbReference type="NCBI Taxonomy" id="1590841"/>
    <lineage>
        <taxon>Eukaryota</taxon>
        <taxon>Viridiplantae</taxon>
        <taxon>Streptophyta</taxon>
        <taxon>Embryophyta</taxon>
        <taxon>Tracheophyta</taxon>
        <taxon>Spermatophyta</taxon>
        <taxon>Magnoliopsida</taxon>
        <taxon>eudicotyledons</taxon>
        <taxon>Gunneridae</taxon>
        <taxon>Pentapetalae</taxon>
        <taxon>asterids</taxon>
        <taxon>Ericales</taxon>
        <taxon>Actinidiaceae</taxon>
        <taxon>Actinidia</taxon>
    </lineage>
</organism>
<keyword evidence="2" id="KW-0433">Leucine-rich repeat</keyword>
<evidence type="ECO:0000256" key="1">
    <source>
        <dbReference type="ARBA" id="ARBA00008894"/>
    </source>
</evidence>
<evidence type="ECO:0000256" key="4">
    <source>
        <dbReference type="ARBA" id="ARBA00022821"/>
    </source>
</evidence>
<dbReference type="Proteomes" id="UP000241394">
    <property type="component" value="Chromosome LG3"/>
</dbReference>
<keyword evidence="4" id="KW-0611">Plant defense</keyword>
<dbReference type="Gene3D" id="3.80.10.10">
    <property type="entry name" value="Ribonuclease Inhibitor"/>
    <property type="match status" value="4"/>
</dbReference>
<dbReference type="Gene3D" id="1.10.8.430">
    <property type="entry name" value="Helical domain of apoptotic protease-activating factors"/>
    <property type="match status" value="1"/>
</dbReference>
<dbReference type="OrthoDB" id="1579323at2759"/>
<reference evidence="7 8" key="1">
    <citation type="submission" date="2017-07" db="EMBL/GenBank/DDBJ databases">
        <title>An improved, manually edited Actinidia chinensis var. chinensis (kiwifruit) genome highlights the challenges associated with draft genomes and gene prediction in plants.</title>
        <authorList>
            <person name="Pilkington S."/>
            <person name="Crowhurst R."/>
            <person name="Hilario E."/>
            <person name="Nardozza S."/>
            <person name="Fraser L."/>
            <person name="Peng Y."/>
            <person name="Gunaseelan K."/>
            <person name="Simpson R."/>
            <person name="Tahir J."/>
            <person name="Deroles S."/>
            <person name="Templeton K."/>
            <person name="Luo Z."/>
            <person name="Davy M."/>
            <person name="Cheng C."/>
            <person name="Mcneilage M."/>
            <person name="Scaglione D."/>
            <person name="Liu Y."/>
            <person name="Zhang Q."/>
            <person name="Datson P."/>
            <person name="De Silva N."/>
            <person name="Gardiner S."/>
            <person name="Bassett H."/>
            <person name="Chagne D."/>
            <person name="Mccallum J."/>
            <person name="Dzierzon H."/>
            <person name="Deng C."/>
            <person name="Wang Y.-Y."/>
            <person name="Barron N."/>
            <person name="Manako K."/>
            <person name="Bowen J."/>
            <person name="Foster T."/>
            <person name="Erridge Z."/>
            <person name="Tiffin H."/>
            <person name="Waite C."/>
            <person name="Davies K."/>
            <person name="Grierson E."/>
            <person name="Laing W."/>
            <person name="Kirk R."/>
            <person name="Chen X."/>
            <person name="Wood M."/>
            <person name="Montefiori M."/>
            <person name="Brummell D."/>
            <person name="Schwinn K."/>
            <person name="Catanach A."/>
            <person name="Fullerton C."/>
            <person name="Li D."/>
            <person name="Meiyalaghan S."/>
            <person name="Nieuwenhuizen N."/>
            <person name="Read N."/>
            <person name="Prakash R."/>
            <person name="Hunter D."/>
            <person name="Zhang H."/>
            <person name="Mckenzie M."/>
            <person name="Knabel M."/>
            <person name="Harris A."/>
            <person name="Allan A."/>
            <person name="Chen A."/>
            <person name="Janssen B."/>
            <person name="Plunkett B."/>
            <person name="Dwamena C."/>
            <person name="Voogd C."/>
            <person name="Leif D."/>
            <person name="Lafferty D."/>
            <person name="Souleyre E."/>
            <person name="Varkonyi-Gasic E."/>
            <person name="Gambi F."/>
            <person name="Hanley J."/>
            <person name="Yao J.-L."/>
            <person name="Cheung J."/>
            <person name="David K."/>
            <person name="Warren B."/>
            <person name="Marsh K."/>
            <person name="Snowden K."/>
            <person name="Lin-Wang K."/>
            <person name="Brian L."/>
            <person name="Martinez-Sanchez M."/>
            <person name="Wang M."/>
            <person name="Ileperuma N."/>
            <person name="Macnee N."/>
            <person name="Campin R."/>
            <person name="Mcatee P."/>
            <person name="Drummond R."/>
            <person name="Espley R."/>
            <person name="Ireland H."/>
            <person name="Wu R."/>
            <person name="Atkinson R."/>
            <person name="Karunairetnam S."/>
            <person name="Bulley S."/>
            <person name="Chunkath S."/>
            <person name="Hanley Z."/>
            <person name="Storey R."/>
            <person name="Thrimawithana A."/>
            <person name="Thomson S."/>
            <person name="David C."/>
            <person name="Testolin R."/>
        </authorList>
    </citation>
    <scope>NUCLEOTIDE SEQUENCE [LARGE SCALE GENOMIC DNA]</scope>
    <source>
        <strain evidence="8">cv. Red5</strain>
        <tissue evidence="7">Young leaf</tissue>
    </source>
</reference>
<dbReference type="GO" id="GO:0006952">
    <property type="term" value="P:defense response"/>
    <property type="evidence" value="ECO:0007669"/>
    <property type="project" value="UniProtKB-KW"/>
</dbReference>
<evidence type="ECO:0000259" key="6">
    <source>
        <dbReference type="SMART" id="SM00382"/>
    </source>
</evidence>
<keyword evidence="5" id="KW-0067">ATP-binding</keyword>
<keyword evidence="3" id="KW-0677">Repeat</keyword>
<evidence type="ECO:0000256" key="5">
    <source>
        <dbReference type="ARBA" id="ARBA00022840"/>
    </source>
</evidence>
<dbReference type="InterPro" id="IPR027417">
    <property type="entry name" value="P-loop_NTPase"/>
</dbReference>
<dbReference type="OMA" id="TEIWSKQ"/>
<dbReference type="Pfam" id="PF23247">
    <property type="entry name" value="LRR_RPS2"/>
    <property type="match status" value="4"/>
</dbReference>
<dbReference type="InterPro" id="IPR050905">
    <property type="entry name" value="Plant_NBS-LRR"/>
</dbReference>
<dbReference type="SMART" id="SM00382">
    <property type="entry name" value="AAA"/>
    <property type="match status" value="1"/>
</dbReference>
<dbReference type="InParanoid" id="A0A2R6RTW2"/>
<dbReference type="InterPro" id="IPR003593">
    <property type="entry name" value="AAA+_ATPase"/>
</dbReference>
<protein>
    <submittedName>
        <fullName evidence="7">Disease resistance protein</fullName>
    </submittedName>
</protein>
<dbReference type="EMBL" id="NKQK01000003">
    <property type="protein sequence ID" value="PSS33429.1"/>
    <property type="molecule type" value="Genomic_DNA"/>
</dbReference>
<evidence type="ECO:0000256" key="2">
    <source>
        <dbReference type="ARBA" id="ARBA00022614"/>
    </source>
</evidence>
<dbReference type="Gramene" id="PSS33429">
    <property type="protein sequence ID" value="PSS33429"/>
    <property type="gene ID" value="CEY00_Acc03815"/>
</dbReference>
<dbReference type="InterPro" id="IPR032675">
    <property type="entry name" value="LRR_dom_sf"/>
</dbReference>
<feature type="domain" description="AAA+ ATPase" evidence="6">
    <location>
        <begin position="174"/>
        <end position="312"/>
    </location>
</feature>
<comment type="caution">
    <text evidence="7">The sequence shown here is derived from an EMBL/GenBank/DDBJ whole genome shotgun (WGS) entry which is preliminary data.</text>
</comment>
<sequence>MCSPQGIMNNIIGKAMDAAFQAVKCAIHYKENHKDLRDEMEKFKEYRKDIIERKVEAAQNRGEDILAAVLSWRREADEMTQDFDNFMQQCNREESMLCFACVCPNFIRRYRLSKQAQEKKDKVIKLKQEGHFDEVARPKSPPPELLFRSEDDYEIFDSRASVFKDVVDALKDSKVTVIGVHGTGGVGKTTLVKEVGKQLKEDRTFDEVVMAVVSKDANVSKIQSQLVGPLNLGPINAATEEQISYKLWHRLNNGKKNLVILDDIWKEVNLKAIGIPVTDGNQCCKVVITSRNRRVLQRNMKVDRDFALQLLPEPEAWALFKKVAGNSVDSPELYSLAYAVCKECKGLPVAINALGAALKDKEISSWNTALVKLERSLLSQVEDIDPTVYTSLKLSYDELESSDAKSCFLLCCLFPEDAEILIDDLTRLCMARSLLQQNPYALEEARDAVCTAVGTLKTRYLFLDDTSEDVVKMHDVTRDVGISIAEAFLVEHGFVREWPKKRKYESYSAISIRSQSIDELPNELACPQLRILMLESNYRSWLKVPDGFFSRMKELEVIDFNRMCMSPLPSSLRELKNLQMLCLNNCKLADIDILKDLQDTLQMLSLRGSEIEVLPPEIARLTRLRLLDLRVCYDLKVIPHGVISHLTCLEELYFPDKFYQWDKNKSSGNVSLDELRLLTRLTTLHVHIPKDMLFPKESFLNFENLVRFKISIGGMFEVFERYLGTRILKLEGIPLKDELNTLVDKVEGLHLSGVDGLKNVLHNRGGGEGFLNLKYLEVQSCYDSVDHLLGKPKWSMQPSRSFNKLTKIIIRDCRLKYLFSPSSVRGLLQLQKLTVSDCKILEGIIGFEGEKDEDELTYFSKLKDIELEKLPNLTSFYPKLEKTSMTVGNSSIRAQSLFNEKVALPALETLRIFSCSQIKDVWDVKILPENSFFQLKELMVSLCDNLVNVFQSNMVSRLQNLQKVAKVNCHDMEVKECNEGAEPNDLILFPRLTNLKLLHMKNLKSFCDNSRRSDSQPLFNHQLRHMTVHQCANLVNVFQSNMVSRLQNLQEVDIDYCPYMEVIISNKGEEAEPNDNIVLPQLRNLYLRSLKNLKSFCTTRSEAGLLFNHKVVFPALNHFEMHSLPNITEIWSKQALPEPEEEVESFFQLTSIAVDECNELVSLIPSHMLPQLQKLQNLRVENCPEIETIVSGTTKDEEFINNDIIVFPELSILTLDCLKKLKSFCTSTSEAQLFFNNKVVFPALNHLKMHSLPNITEIWSKQALPEPEEEVESFFQLTSIAVDECNELVNVIPSHMLSQLQKLQKLSVRSCPEIETIVSRTTKEENVLSNDIIVFPELSILML</sequence>
<keyword evidence="8" id="KW-1185">Reference proteome</keyword>
<dbReference type="Gene3D" id="3.40.50.300">
    <property type="entry name" value="P-loop containing nucleotide triphosphate hydrolases"/>
    <property type="match status" value="1"/>
</dbReference>
<dbReference type="Pfam" id="PF00931">
    <property type="entry name" value="NB-ARC"/>
    <property type="match status" value="1"/>
</dbReference>
<dbReference type="InterPro" id="IPR057135">
    <property type="entry name" value="At4g27190-like_LRR"/>
</dbReference>
<gene>
    <name evidence="7" type="ORF">CEY00_Acc03815</name>
</gene>
<keyword evidence="5" id="KW-0547">Nucleotide-binding</keyword>
<dbReference type="PRINTS" id="PR00364">
    <property type="entry name" value="DISEASERSIST"/>
</dbReference>
<dbReference type="FunFam" id="3.40.50.300:FF:001091">
    <property type="entry name" value="Probable disease resistance protein At1g61300"/>
    <property type="match status" value="1"/>
</dbReference>
<accession>A0A2R6RTW2</accession>
<evidence type="ECO:0000313" key="7">
    <source>
        <dbReference type="EMBL" id="PSS33429.1"/>
    </source>
</evidence>
<dbReference type="SUPFAM" id="SSF52058">
    <property type="entry name" value="L domain-like"/>
    <property type="match status" value="1"/>
</dbReference>
<dbReference type="GO" id="GO:0043531">
    <property type="term" value="F:ADP binding"/>
    <property type="evidence" value="ECO:0007669"/>
    <property type="project" value="InterPro"/>
</dbReference>
<dbReference type="InterPro" id="IPR036388">
    <property type="entry name" value="WH-like_DNA-bd_sf"/>
</dbReference>
<dbReference type="InterPro" id="IPR042197">
    <property type="entry name" value="Apaf_helical"/>
</dbReference>
<dbReference type="STRING" id="1590841.A0A2R6RTW2"/>
<dbReference type="Gene3D" id="1.10.10.10">
    <property type="entry name" value="Winged helix-like DNA-binding domain superfamily/Winged helix DNA-binding domain"/>
    <property type="match status" value="1"/>
</dbReference>